<dbReference type="AlphaFoldDB" id="A0A1F7RR04"/>
<gene>
    <name evidence="1" type="ORF">A2161_21040</name>
</gene>
<accession>A0A1F7RR04</accession>
<dbReference type="EMBL" id="MGDD01000246">
    <property type="protein sequence ID" value="OGL43995.1"/>
    <property type="molecule type" value="Genomic_DNA"/>
</dbReference>
<organism evidence="1 2">
    <name type="scientific">Candidatus Schekmanbacteria bacterium RBG_13_48_7</name>
    <dbReference type="NCBI Taxonomy" id="1817878"/>
    <lineage>
        <taxon>Bacteria</taxon>
        <taxon>Candidatus Schekmaniibacteriota</taxon>
    </lineage>
</organism>
<evidence type="ECO:0000313" key="2">
    <source>
        <dbReference type="Proteomes" id="UP000179266"/>
    </source>
</evidence>
<sequence>MRKSIDELLASYHFFLDVEVQLQARYQDKKIITGISAPDKLKRWCTVIDLFFPQQIYVSELEIPVELRNNAILDITGKLRENKDGLFYFEATDSV</sequence>
<proteinExistence type="predicted"/>
<protein>
    <submittedName>
        <fullName evidence="1">Uncharacterized protein</fullName>
    </submittedName>
</protein>
<name>A0A1F7RR04_9BACT</name>
<comment type="caution">
    <text evidence="1">The sequence shown here is derived from an EMBL/GenBank/DDBJ whole genome shotgun (WGS) entry which is preliminary data.</text>
</comment>
<evidence type="ECO:0000313" key="1">
    <source>
        <dbReference type="EMBL" id="OGL43995.1"/>
    </source>
</evidence>
<dbReference type="Proteomes" id="UP000179266">
    <property type="component" value="Unassembled WGS sequence"/>
</dbReference>
<reference evidence="1 2" key="1">
    <citation type="journal article" date="2016" name="Nat. Commun.">
        <title>Thousands of microbial genomes shed light on interconnected biogeochemical processes in an aquifer system.</title>
        <authorList>
            <person name="Anantharaman K."/>
            <person name="Brown C.T."/>
            <person name="Hug L.A."/>
            <person name="Sharon I."/>
            <person name="Castelle C.J."/>
            <person name="Probst A.J."/>
            <person name="Thomas B.C."/>
            <person name="Singh A."/>
            <person name="Wilkins M.J."/>
            <person name="Karaoz U."/>
            <person name="Brodie E.L."/>
            <person name="Williams K.H."/>
            <person name="Hubbard S.S."/>
            <person name="Banfield J.F."/>
        </authorList>
    </citation>
    <scope>NUCLEOTIDE SEQUENCE [LARGE SCALE GENOMIC DNA]</scope>
</reference>